<dbReference type="Proteomes" id="UP000184386">
    <property type="component" value="Unassembled WGS sequence"/>
</dbReference>
<sequence>MRKVIMFETSWCPHCLRTHLILNELMQENPAYEDIRIEFIDEELHPDIAKKYDYYYVPTFYVGTDKLHEGVPSKDIVKNVLDAALAS</sequence>
<dbReference type="InterPro" id="IPR011767">
    <property type="entry name" value="GLR_AS"/>
</dbReference>
<accession>A0A1M6QQT3</accession>
<name>A0A1M6QQT3_9FIRM</name>
<dbReference type="CDD" id="cd02947">
    <property type="entry name" value="TRX_family"/>
    <property type="match status" value="1"/>
</dbReference>
<dbReference type="Pfam" id="PF00085">
    <property type="entry name" value="Thioredoxin"/>
    <property type="match status" value="1"/>
</dbReference>
<dbReference type="PROSITE" id="PS00194">
    <property type="entry name" value="THIOREDOXIN_1"/>
    <property type="match status" value="1"/>
</dbReference>
<keyword evidence="3" id="KW-1185">Reference proteome</keyword>
<feature type="domain" description="Thioredoxin" evidence="1">
    <location>
        <begin position="1"/>
        <end position="86"/>
    </location>
</feature>
<dbReference type="AlphaFoldDB" id="A0A1M6QQT3"/>
<protein>
    <submittedName>
        <fullName evidence="2">Thioredoxin</fullName>
    </submittedName>
</protein>
<organism evidence="2 3">
    <name type="scientific">Anaerocolumna jejuensis DSM 15929</name>
    <dbReference type="NCBI Taxonomy" id="1121322"/>
    <lineage>
        <taxon>Bacteria</taxon>
        <taxon>Bacillati</taxon>
        <taxon>Bacillota</taxon>
        <taxon>Clostridia</taxon>
        <taxon>Lachnospirales</taxon>
        <taxon>Lachnospiraceae</taxon>
        <taxon>Anaerocolumna</taxon>
    </lineage>
</organism>
<gene>
    <name evidence="2" type="ORF">SAMN02745136_01990</name>
</gene>
<dbReference type="PROSITE" id="PS51354">
    <property type="entry name" value="GLUTAREDOXIN_2"/>
    <property type="match status" value="1"/>
</dbReference>
<dbReference type="RefSeq" id="WP_073275364.1">
    <property type="nucleotide sequence ID" value="NZ_FRAC01000010.1"/>
</dbReference>
<dbReference type="PROSITE" id="PS00195">
    <property type="entry name" value="GLUTAREDOXIN_1"/>
    <property type="match status" value="1"/>
</dbReference>
<dbReference type="SUPFAM" id="SSF52833">
    <property type="entry name" value="Thioredoxin-like"/>
    <property type="match status" value="1"/>
</dbReference>
<evidence type="ECO:0000313" key="3">
    <source>
        <dbReference type="Proteomes" id="UP000184386"/>
    </source>
</evidence>
<reference evidence="2 3" key="1">
    <citation type="submission" date="2016-11" db="EMBL/GenBank/DDBJ databases">
        <authorList>
            <person name="Jaros S."/>
            <person name="Januszkiewicz K."/>
            <person name="Wedrychowicz H."/>
        </authorList>
    </citation>
    <scope>NUCLEOTIDE SEQUENCE [LARGE SCALE GENOMIC DNA]</scope>
    <source>
        <strain evidence="2 3">DSM 15929</strain>
    </source>
</reference>
<dbReference type="InterPro" id="IPR036249">
    <property type="entry name" value="Thioredoxin-like_sf"/>
</dbReference>
<dbReference type="STRING" id="1121322.SAMN02745136_01990"/>
<dbReference type="OrthoDB" id="5348456at2"/>
<dbReference type="InterPro" id="IPR013766">
    <property type="entry name" value="Thioredoxin_domain"/>
</dbReference>
<evidence type="ECO:0000313" key="2">
    <source>
        <dbReference type="EMBL" id="SHK22584.1"/>
    </source>
</evidence>
<dbReference type="InterPro" id="IPR017937">
    <property type="entry name" value="Thioredoxin_CS"/>
</dbReference>
<proteinExistence type="predicted"/>
<dbReference type="Gene3D" id="3.40.30.10">
    <property type="entry name" value="Glutaredoxin"/>
    <property type="match status" value="1"/>
</dbReference>
<dbReference type="EMBL" id="FRAC01000010">
    <property type="protein sequence ID" value="SHK22584.1"/>
    <property type="molecule type" value="Genomic_DNA"/>
</dbReference>
<evidence type="ECO:0000259" key="1">
    <source>
        <dbReference type="PROSITE" id="PS51352"/>
    </source>
</evidence>
<dbReference type="PROSITE" id="PS51352">
    <property type="entry name" value="THIOREDOXIN_2"/>
    <property type="match status" value="1"/>
</dbReference>